<proteinExistence type="predicted"/>
<keyword evidence="2" id="KW-1185">Reference proteome</keyword>
<dbReference type="InParanoid" id="D6WQ14"/>
<reference evidence="1 2" key="2">
    <citation type="journal article" date="2010" name="Nucleic Acids Res.">
        <title>BeetleBase in 2010: revisions to provide comprehensive genomic information for Tribolium castaneum.</title>
        <authorList>
            <person name="Kim H.S."/>
            <person name="Murphy T."/>
            <person name="Xia J."/>
            <person name="Caragea D."/>
            <person name="Park Y."/>
            <person name="Beeman R.W."/>
            <person name="Lorenzen M.D."/>
            <person name="Butcher S."/>
            <person name="Manak J.R."/>
            <person name="Brown S.J."/>
        </authorList>
    </citation>
    <scope>GENOME REANNOTATION</scope>
    <source>
        <strain evidence="1 2">Georgia GA2</strain>
    </source>
</reference>
<evidence type="ECO:0000313" key="2">
    <source>
        <dbReference type="Proteomes" id="UP000007266"/>
    </source>
</evidence>
<gene>
    <name evidence="1" type="primary">GLEAN_09855</name>
    <name evidence="1" type="ORF">TcasGA2_TC009855</name>
</gene>
<evidence type="ECO:0000313" key="1">
    <source>
        <dbReference type="EMBL" id="EFA06906.1"/>
    </source>
</evidence>
<sequence>MFCLRVAFSIPEVIIILYIDKYRAATTRSTDKTAKPEEFFRGPCICLGLAANSSFFRLGGNFLRCEGSTGPHITHFAKDEENQRLLNRWRTKRSPMCKLSELNKSRMDCLTMRQILDCVGRSSFVMVGPGGLKKTFMLPIVKIVNYKSMRQRELTT</sequence>
<dbReference type="AlphaFoldDB" id="D6WQ14"/>
<accession>D6WQ14</accession>
<dbReference type="HOGENOM" id="CLU_1688995_0_0_1"/>
<dbReference type="EMBL" id="KQ971354">
    <property type="protein sequence ID" value="EFA06906.1"/>
    <property type="molecule type" value="Genomic_DNA"/>
</dbReference>
<organism evidence="1 2">
    <name type="scientific">Tribolium castaneum</name>
    <name type="common">Red flour beetle</name>
    <dbReference type="NCBI Taxonomy" id="7070"/>
    <lineage>
        <taxon>Eukaryota</taxon>
        <taxon>Metazoa</taxon>
        <taxon>Ecdysozoa</taxon>
        <taxon>Arthropoda</taxon>
        <taxon>Hexapoda</taxon>
        <taxon>Insecta</taxon>
        <taxon>Pterygota</taxon>
        <taxon>Neoptera</taxon>
        <taxon>Endopterygota</taxon>
        <taxon>Coleoptera</taxon>
        <taxon>Polyphaga</taxon>
        <taxon>Cucujiformia</taxon>
        <taxon>Tenebrionidae</taxon>
        <taxon>Tenebrionidae incertae sedis</taxon>
        <taxon>Tribolium</taxon>
    </lineage>
</organism>
<name>D6WQ14_TRICA</name>
<protein>
    <submittedName>
        <fullName evidence="1">Uncharacterized protein</fullName>
    </submittedName>
</protein>
<reference evidence="1 2" key="1">
    <citation type="journal article" date="2008" name="Nature">
        <title>The genome of the model beetle and pest Tribolium castaneum.</title>
        <authorList>
            <consortium name="Tribolium Genome Sequencing Consortium"/>
            <person name="Richards S."/>
            <person name="Gibbs R.A."/>
            <person name="Weinstock G.M."/>
            <person name="Brown S.J."/>
            <person name="Denell R."/>
            <person name="Beeman R.W."/>
            <person name="Gibbs R."/>
            <person name="Beeman R.W."/>
            <person name="Brown S.J."/>
            <person name="Bucher G."/>
            <person name="Friedrich M."/>
            <person name="Grimmelikhuijzen C.J."/>
            <person name="Klingler M."/>
            <person name="Lorenzen M."/>
            <person name="Richards S."/>
            <person name="Roth S."/>
            <person name="Schroder R."/>
            <person name="Tautz D."/>
            <person name="Zdobnov E.M."/>
            <person name="Muzny D."/>
            <person name="Gibbs R.A."/>
            <person name="Weinstock G.M."/>
            <person name="Attaway T."/>
            <person name="Bell S."/>
            <person name="Buhay C.J."/>
            <person name="Chandrabose M.N."/>
            <person name="Chavez D."/>
            <person name="Clerk-Blankenburg K.P."/>
            <person name="Cree A."/>
            <person name="Dao M."/>
            <person name="Davis C."/>
            <person name="Chacko J."/>
            <person name="Dinh H."/>
            <person name="Dugan-Rocha S."/>
            <person name="Fowler G."/>
            <person name="Garner T.T."/>
            <person name="Garnes J."/>
            <person name="Gnirke A."/>
            <person name="Hawes A."/>
            <person name="Hernandez J."/>
            <person name="Hines S."/>
            <person name="Holder M."/>
            <person name="Hume J."/>
            <person name="Jhangiani S.N."/>
            <person name="Joshi V."/>
            <person name="Khan Z.M."/>
            <person name="Jackson L."/>
            <person name="Kovar C."/>
            <person name="Kowis A."/>
            <person name="Lee S."/>
            <person name="Lewis L.R."/>
            <person name="Margolis J."/>
            <person name="Morgan M."/>
            <person name="Nazareth L.V."/>
            <person name="Nguyen N."/>
            <person name="Okwuonu G."/>
            <person name="Parker D."/>
            <person name="Richards S."/>
            <person name="Ruiz S.J."/>
            <person name="Santibanez J."/>
            <person name="Savard J."/>
            <person name="Scherer S.E."/>
            <person name="Schneider B."/>
            <person name="Sodergren E."/>
            <person name="Tautz D."/>
            <person name="Vattahil S."/>
            <person name="Villasana D."/>
            <person name="White C.S."/>
            <person name="Wright R."/>
            <person name="Park Y."/>
            <person name="Beeman R.W."/>
            <person name="Lord J."/>
            <person name="Oppert B."/>
            <person name="Lorenzen M."/>
            <person name="Brown S."/>
            <person name="Wang L."/>
            <person name="Savard J."/>
            <person name="Tautz D."/>
            <person name="Richards S."/>
            <person name="Weinstock G."/>
            <person name="Gibbs R.A."/>
            <person name="Liu Y."/>
            <person name="Worley K."/>
            <person name="Weinstock G."/>
            <person name="Elsik C.G."/>
            <person name="Reese J.T."/>
            <person name="Elhaik E."/>
            <person name="Landan G."/>
            <person name="Graur D."/>
            <person name="Arensburger P."/>
            <person name="Atkinson P."/>
            <person name="Beeman R.W."/>
            <person name="Beidler J."/>
            <person name="Brown S.J."/>
            <person name="Demuth J.P."/>
            <person name="Drury D.W."/>
            <person name="Du Y.Z."/>
            <person name="Fujiwara H."/>
            <person name="Lorenzen M."/>
            <person name="Maselli V."/>
            <person name="Osanai M."/>
            <person name="Park Y."/>
            <person name="Robertson H.M."/>
            <person name="Tu Z."/>
            <person name="Wang J.J."/>
            <person name="Wang S."/>
            <person name="Richards S."/>
            <person name="Song H."/>
            <person name="Zhang L."/>
            <person name="Sodergren E."/>
            <person name="Werner D."/>
            <person name="Stanke M."/>
            <person name="Morgenstern B."/>
            <person name="Solovyev V."/>
            <person name="Kosarev P."/>
            <person name="Brown G."/>
            <person name="Chen H.C."/>
            <person name="Ermolaeva O."/>
            <person name="Hlavina W."/>
            <person name="Kapustin Y."/>
            <person name="Kiryutin B."/>
            <person name="Kitts P."/>
            <person name="Maglott D."/>
            <person name="Pruitt K."/>
            <person name="Sapojnikov V."/>
            <person name="Souvorov A."/>
            <person name="Mackey A.J."/>
            <person name="Waterhouse R.M."/>
            <person name="Wyder S."/>
            <person name="Zdobnov E.M."/>
            <person name="Zdobnov E.M."/>
            <person name="Wyder S."/>
            <person name="Kriventseva E.V."/>
            <person name="Kadowaki T."/>
            <person name="Bork P."/>
            <person name="Aranda M."/>
            <person name="Bao R."/>
            <person name="Beermann A."/>
            <person name="Berns N."/>
            <person name="Bolognesi R."/>
            <person name="Bonneton F."/>
            <person name="Bopp D."/>
            <person name="Brown S.J."/>
            <person name="Bucher G."/>
            <person name="Butts T."/>
            <person name="Chaumot A."/>
            <person name="Denell R.E."/>
            <person name="Ferrier D.E."/>
            <person name="Friedrich M."/>
            <person name="Gordon C.M."/>
            <person name="Jindra M."/>
            <person name="Klingler M."/>
            <person name="Lan Q."/>
            <person name="Lattorff H.M."/>
            <person name="Laudet V."/>
            <person name="von Levetsow C."/>
            <person name="Liu Z."/>
            <person name="Lutz R."/>
            <person name="Lynch J.A."/>
            <person name="da Fonseca R.N."/>
            <person name="Posnien N."/>
            <person name="Reuter R."/>
            <person name="Roth S."/>
            <person name="Savard J."/>
            <person name="Schinko J.B."/>
            <person name="Schmitt C."/>
            <person name="Schoppmeier M."/>
            <person name="Schroder R."/>
            <person name="Shippy T.D."/>
            <person name="Simonnet F."/>
            <person name="Marques-Souza H."/>
            <person name="Tautz D."/>
            <person name="Tomoyasu Y."/>
            <person name="Trauner J."/>
            <person name="Van der Zee M."/>
            <person name="Vervoort M."/>
            <person name="Wittkopp N."/>
            <person name="Wimmer E.A."/>
            <person name="Yang X."/>
            <person name="Jones A.K."/>
            <person name="Sattelle D.B."/>
            <person name="Ebert P.R."/>
            <person name="Nelson D."/>
            <person name="Scott J.G."/>
            <person name="Beeman R.W."/>
            <person name="Muthukrishnan S."/>
            <person name="Kramer K.J."/>
            <person name="Arakane Y."/>
            <person name="Beeman R.W."/>
            <person name="Zhu Q."/>
            <person name="Hogenkamp D."/>
            <person name="Dixit R."/>
            <person name="Oppert B."/>
            <person name="Jiang H."/>
            <person name="Zou Z."/>
            <person name="Marshall J."/>
            <person name="Elpidina E."/>
            <person name="Vinokurov K."/>
            <person name="Oppert C."/>
            <person name="Zou Z."/>
            <person name="Evans J."/>
            <person name="Lu Z."/>
            <person name="Zhao P."/>
            <person name="Sumathipala N."/>
            <person name="Altincicek B."/>
            <person name="Vilcinskas A."/>
            <person name="Williams M."/>
            <person name="Hultmark D."/>
            <person name="Hetru C."/>
            <person name="Jiang H."/>
            <person name="Grimmelikhuijzen C.J."/>
            <person name="Hauser F."/>
            <person name="Cazzamali G."/>
            <person name="Williamson M."/>
            <person name="Park Y."/>
            <person name="Li B."/>
            <person name="Tanaka Y."/>
            <person name="Predel R."/>
            <person name="Neupert S."/>
            <person name="Schachtner J."/>
            <person name="Verleyen P."/>
            <person name="Raible F."/>
            <person name="Bork P."/>
            <person name="Friedrich M."/>
            <person name="Walden K.K."/>
            <person name="Robertson H.M."/>
            <person name="Angeli S."/>
            <person name="Foret S."/>
            <person name="Bucher G."/>
            <person name="Schuetz S."/>
            <person name="Maleszka R."/>
            <person name="Wimmer E.A."/>
            <person name="Beeman R.W."/>
            <person name="Lorenzen M."/>
            <person name="Tomoyasu Y."/>
            <person name="Miller S.C."/>
            <person name="Grossmann D."/>
            <person name="Bucher G."/>
        </authorList>
    </citation>
    <scope>NUCLEOTIDE SEQUENCE [LARGE SCALE GENOMIC DNA]</scope>
    <source>
        <strain evidence="1 2">Georgia GA2</strain>
    </source>
</reference>
<dbReference type="Proteomes" id="UP000007266">
    <property type="component" value="Linkage group 7"/>
</dbReference>